<dbReference type="CDD" id="cd03808">
    <property type="entry name" value="GT4_CapM-like"/>
    <property type="match status" value="1"/>
</dbReference>
<keyword evidence="1" id="KW-0812">Transmembrane</keyword>
<dbReference type="Gene3D" id="3.40.50.2000">
    <property type="entry name" value="Glycogen Phosphorylase B"/>
    <property type="match status" value="2"/>
</dbReference>
<dbReference type="RefSeq" id="WP_049898088.1">
    <property type="nucleotide sequence ID" value="NZ_CABLBR010000008.1"/>
</dbReference>
<evidence type="ECO:0000259" key="2">
    <source>
        <dbReference type="Pfam" id="PF00534"/>
    </source>
</evidence>
<dbReference type="InterPro" id="IPR001296">
    <property type="entry name" value="Glyco_trans_1"/>
</dbReference>
<feature type="domain" description="Glycosyltransferase subfamily 4-like N-terminal" evidence="3">
    <location>
        <begin position="24"/>
        <end position="174"/>
    </location>
</feature>
<keyword evidence="1" id="KW-0472">Membrane</keyword>
<dbReference type="PANTHER" id="PTHR12526">
    <property type="entry name" value="GLYCOSYLTRANSFERASE"/>
    <property type="match status" value="1"/>
</dbReference>
<name>A0ABY5VDS6_9FIRM</name>
<evidence type="ECO:0000259" key="3">
    <source>
        <dbReference type="Pfam" id="PF13439"/>
    </source>
</evidence>
<feature type="domain" description="Glycosyl transferase family 1" evidence="2">
    <location>
        <begin position="190"/>
        <end position="354"/>
    </location>
</feature>
<organism evidence="4 5">
    <name type="scientific">Ruminococcus gauvreauii</name>
    <dbReference type="NCBI Taxonomy" id="438033"/>
    <lineage>
        <taxon>Bacteria</taxon>
        <taxon>Bacillati</taxon>
        <taxon>Bacillota</taxon>
        <taxon>Clostridia</taxon>
        <taxon>Eubacteriales</taxon>
        <taxon>Oscillospiraceae</taxon>
        <taxon>Ruminococcus</taxon>
    </lineage>
</organism>
<dbReference type="PANTHER" id="PTHR12526:SF630">
    <property type="entry name" value="GLYCOSYLTRANSFERASE"/>
    <property type="match status" value="1"/>
</dbReference>
<dbReference type="InterPro" id="IPR028098">
    <property type="entry name" value="Glyco_trans_4-like_N"/>
</dbReference>
<dbReference type="Pfam" id="PF00534">
    <property type="entry name" value="Glycos_transf_1"/>
    <property type="match status" value="1"/>
</dbReference>
<dbReference type="Proteomes" id="UP001060164">
    <property type="component" value="Chromosome"/>
</dbReference>
<evidence type="ECO:0000256" key="1">
    <source>
        <dbReference type="SAM" id="Phobius"/>
    </source>
</evidence>
<accession>A0ABY5VDS6</accession>
<protein>
    <submittedName>
        <fullName evidence="4">Glycosyltransferase family 4 protein</fullName>
    </submittedName>
</protein>
<feature type="transmembrane region" description="Helical" evidence="1">
    <location>
        <begin position="116"/>
        <end position="137"/>
    </location>
</feature>
<evidence type="ECO:0000313" key="4">
    <source>
        <dbReference type="EMBL" id="UWP58406.1"/>
    </source>
</evidence>
<evidence type="ECO:0000313" key="5">
    <source>
        <dbReference type="Proteomes" id="UP001060164"/>
    </source>
</evidence>
<keyword evidence="1" id="KW-1133">Transmembrane helix</keyword>
<dbReference type="SUPFAM" id="SSF53756">
    <property type="entry name" value="UDP-Glycosyltransferase/glycogen phosphorylase"/>
    <property type="match status" value="1"/>
</dbReference>
<keyword evidence="5" id="KW-1185">Reference proteome</keyword>
<sequence length="378" mass="42972">MMKKVLLVTHVGDFIPQFEMKNVQYLQSIGYEVHYAADFTQSSYGSSGTRLKGSGVICHQIPFERSPFKIKNFHAYRMLQELLASEHFELIHCHTPMGGAMARLAGRKYRKRGMKIIYTAHGFHFFKGAPLINWMIYYPVERLLSRWTDVQITINREDYQRARSFHAGKVVRIPGVGINLSAARERKLADREAFRRSLGVEPGDFCLLSVGELDANKNHMAVLEALQKMDRTGIRYLICGKGCLRDRLAAEIADKGLSDCVSMLGYRNDVAQLYEAADLFVFPSRREGLSVALMESMAKGLPALVSRIRGNVDLIEEGRGGILVSAKDPDEFAEGIRRLKRDPECCRRMGAYNQRAVVRYDTCEVEKVMSRIYDEVLR</sequence>
<dbReference type="EMBL" id="CP102290">
    <property type="protein sequence ID" value="UWP58406.1"/>
    <property type="molecule type" value="Genomic_DNA"/>
</dbReference>
<proteinExistence type="predicted"/>
<dbReference type="Pfam" id="PF13439">
    <property type="entry name" value="Glyco_transf_4"/>
    <property type="match status" value="1"/>
</dbReference>
<reference evidence="4" key="1">
    <citation type="journal article" date="2022" name="Cell">
        <title>Design, construction, and in vivo augmentation of a complex gut microbiome.</title>
        <authorList>
            <person name="Cheng A.G."/>
            <person name="Ho P.Y."/>
            <person name="Aranda-Diaz A."/>
            <person name="Jain S."/>
            <person name="Yu F.B."/>
            <person name="Meng X."/>
            <person name="Wang M."/>
            <person name="Iakiviak M."/>
            <person name="Nagashima K."/>
            <person name="Zhao A."/>
            <person name="Murugkar P."/>
            <person name="Patil A."/>
            <person name="Atabakhsh K."/>
            <person name="Weakley A."/>
            <person name="Yan J."/>
            <person name="Brumbaugh A.R."/>
            <person name="Higginbottom S."/>
            <person name="Dimas A."/>
            <person name="Shiver A.L."/>
            <person name="Deutschbauer A."/>
            <person name="Neff N."/>
            <person name="Sonnenburg J.L."/>
            <person name="Huang K.C."/>
            <person name="Fischbach M.A."/>
        </authorList>
    </citation>
    <scope>NUCLEOTIDE SEQUENCE</scope>
    <source>
        <strain evidence="4">DSM 19829</strain>
    </source>
</reference>
<gene>
    <name evidence="4" type="ORF">NQ502_13565</name>
</gene>